<feature type="chain" id="PRO_5044816125" evidence="1">
    <location>
        <begin position="35"/>
        <end position="953"/>
    </location>
</feature>
<evidence type="ECO:0000313" key="3">
    <source>
        <dbReference type="Proteomes" id="UP000775179"/>
    </source>
</evidence>
<dbReference type="InterPro" id="IPR008965">
    <property type="entry name" value="CBM2/CBM3_carb-bd_dom_sf"/>
</dbReference>
<comment type="caution">
    <text evidence="2">The sequence shown here is derived from an EMBL/GenBank/DDBJ whole genome shotgun (WGS) entry which is preliminary data.</text>
</comment>
<name>A0ABD4RF57_9CLOT</name>
<proteinExistence type="predicted"/>
<dbReference type="RefSeq" id="WP_021874819.1">
    <property type="nucleotide sequence ID" value="NZ_CP018624.1"/>
</dbReference>
<dbReference type="GeneID" id="66300832"/>
<dbReference type="EMBL" id="JAIFTX010000004">
    <property type="protein sequence ID" value="MBX7289963.1"/>
    <property type="molecule type" value="Genomic_DNA"/>
</dbReference>
<keyword evidence="1" id="KW-0732">Signal</keyword>
<reference evidence="2 3" key="1">
    <citation type="submission" date="2021-08" db="EMBL/GenBank/DDBJ databases">
        <title>Genome sequence analysis of Clostridium chauvoei strains of European origin and evaluation of typing options for outbreak investigations.</title>
        <authorList>
            <person name="Abdel-Glil M."/>
            <person name="Thomas P."/>
            <person name="Seyboldt C."/>
        </authorList>
    </citation>
    <scope>NUCLEOTIDE SEQUENCE [LARGE SCALE GENOMIC DNA]</scope>
    <source>
        <strain evidence="2 3">S0260-09</strain>
    </source>
</reference>
<dbReference type="AlphaFoldDB" id="A0ABD4RF57"/>
<dbReference type="SUPFAM" id="SSF49384">
    <property type="entry name" value="Carbohydrate-binding domain"/>
    <property type="match status" value="1"/>
</dbReference>
<dbReference type="KEGG" id="cchv:BTM20_03060"/>
<feature type="signal peptide" evidence="1">
    <location>
        <begin position="1"/>
        <end position="34"/>
    </location>
</feature>
<organism evidence="2 3">
    <name type="scientific">Clostridium chauvoei</name>
    <dbReference type="NCBI Taxonomy" id="46867"/>
    <lineage>
        <taxon>Bacteria</taxon>
        <taxon>Bacillati</taxon>
        <taxon>Bacillota</taxon>
        <taxon>Clostridia</taxon>
        <taxon>Eubacteriales</taxon>
        <taxon>Clostridiaceae</taxon>
        <taxon>Clostridium</taxon>
    </lineage>
</organism>
<protein>
    <submittedName>
        <fullName evidence="2">Cohesin domain-containing protein</fullName>
    </submittedName>
</protein>
<evidence type="ECO:0000313" key="2">
    <source>
        <dbReference type="EMBL" id="MBX7289963.1"/>
    </source>
</evidence>
<dbReference type="Gene3D" id="2.60.120.260">
    <property type="entry name" value="Galactose-binding domain-like"/>
    <property type="match status" value="6"/>
</dbReference>
<sequence length="953" mass="105254">MKLKTLKNFKKLSFLLCITILFQLCGLGVIKTHAATQTKVTYTINGEAKVGNIIDIIVNVSDVTNLYAGSIDFVYDESLLKVQSISKGNIFGNNNAQEPINQVKNGQANLAFTLTGANNGVSGNGTLAVIKAEVLKEGTVNLKTSNSNEGIDLNGNTTRVKLVNSDEHAIDYNSEDTNINLKALNSFDTLTPGVYSNSNSNFNYTSNWTNVPDSQAYTNTTNESMSFTFEGTGFAWNSVVAPNRGIADIYIDNQLVKTVDTYSQEVVADFRSFEISNLNYSKHTAKIVATGNKSEASSDFYISIKSIEVFAKEQNTSLTVGSYSNTAAGLNYTSNWNNVPDSQAYTNTASESMSFTFEGTGFAWYSVVAPNRGIADVYIDDQFVKSVDTYSQDVIADFKAFEISNLNNSKHTAKIVASNRKNDASSDFYISIKSIDVFDKIQSLPLTVGLHTNMDAGLNYTSNWNNVPDSQAYTNTSNEVMSFSFEGTGFAWYSVVAPNRGIADVYVDNNLVKSVDTYSQDVIADFKAFEVNNLDNGNHNVRIIVTNNKNQYSSDYYISIKSIEVFDKAQSLPLTVGLYDNTTDRLNYTSNWNNIPNSQAYTNMPNESMSFNFEGTGFAWYSVVASNRGIANIYIDGQLVKSVDTYSQDVVENSKVFEVSNLDYSNHTAKIVVTGNKNDNSSDSYLSIKSIEVFDKNLNNYLKSGIYNNASPDLNFSSNWTNVPDSQAYTNIAGESLTFEFEGTGFAWDSIVAPNRGIANIYIDDVLVKTVDTYSENVVLDSRVFEVSNLEYKIHTAKIVVTGNKSESSSDSFISVHNIEVFEQLQLQSPTLKAGLYLNDNEAFNYTSNWTNVAGSQAYTNTSNESIYFNFEGTGFAWNSVVAPNRGVAYLYIDGKFIQAIDTYSENVISDFKVFEINNLENKKHTVEIYVPGEKSDSSSDSFVSLQSINVLN</sequence>
<accession>A0ABD4RF57</accession>
<dbReference type="Gene3D" id="2.60.40.680">
    <property type="match status" value="1"/>
</dbReference>
<evidence type="ECO:0000256" key="1">
    <source>
        <dbReference type="SAM" id="SignalP"/>
    </source>
</evidence>
<gene>
    <name evidence="2" type="ORF">K4H94_02710</name>
</gene>
<dbReference type="CDD" id="cd08547">
    <property type="entry name" value="Type_II_cohesin"/>
    <property type="match status" value="1"/>
</dbReference>
<dbReference type="Proteomes" id="UP000775179">
    <property type="component" value="Unassembled WGS sequence"/>
</dbReference>